<evidence type="ECO:0000313" key="2">
    <source>
        <dbReference type="EMBL" id="MCT8328886.1"/>
    </source>
</evidence>
<dbReference type="SUPFAM" id="SSF46785">
    <property type="entry name" value="Winged helix' DNA-binding domain"/>
    <property type="match status" value="1"/>
</dbReference>
<proteinExistence type="predicted"/>
<keyword evidence="3" id="KW-1185">Reference proteome</keyword>
<dbReference type="EMBL" id="JAOCQF010000001">
    <property type="protein sequence ID" value="MCT8328886.1"/>
    <property type="molecule type" value="Genomic_DNA"/>
</dbReference>
<organism evidence="2 3">
    <name type="scientific">Albidovulum sediminis</name>
    <dbReference type="NCBI Taxonomy" id="3066345"/>
    <lineage>
        <taxon>Bacteria</taxon>
        <taxon>Pseudomonadati</taxon>
        <taxon>Pseudomonadota</taxon>
        <taxon>Alphaproteobacteria</taxon>
        <taxon>Rhodobacterales</taxon>
        <taxon>Paracoccaceae</taxon>
        <taxon>Albidovulum</taxon>
    </lineage>
</organism>
<evidence type="ECO:0000259" key="1">
    <source>
        <dbReference type="PROSITE" id="PS50995"/>
    </source>
</evidence>
<dbReference type="InterPro" id="IPR036390">
    <property type="entry name" value="WH_DNA-bd_sf"/>
</dbReference>
<gene>
    <name evidence="2" type="ORF">N5I32_05075</name>
</gene>
<dbReference type="Pfam" id="PF12802">
    <property type="entry name" value="MarR_2"/>
    <property type="match status" value="1"/>
</dbReference>
<evidence type="ECO:0000313" key="3">
    <source>
        <dbReference type="Proteomes" id="UP001205601"/>
    </source>
</evidence>
<dbReference type="PANTHER" id="PTHR33164">
    <property type="entry name" value="TRANSCRIPTIONAL REGULATOR, MARR FAMILY"/>
    <property type="match status" value="1"/>
</dbReference>
<dbReference type="InterPro" id="IPR036388">
    <property type="entry name" value="WH-like_DNA-bd_sf"/>
</dbReference>
<comment type="caution">
    <text evidence="2">The sequence shown here is derived from an EMBL/GenBank/DDBJ whole genome shotgun (WGS) entry which is preliminary data.</text>
</comment>
<sequence length="147" mass="16675">MQSEVCILSEEAATAWARLVRVSQVVLSRVEADLKAAGFPPLSWYDALLELERAKPEGLRPYQLQERMLLAQYNLSRLTDRLKKAGYIEREECPKDGRGQVLKVTEKGCALLRSMWPIYRRAIVAHFADKLDASETAALALTLMKLR</sequence>
<dbReference type="InterPro" id="IPR000835">
    <property type="entry name" value="HTH_MarR-typ"/>
</dbReference>
<name>A0ABT2NIY5_9RHOB</name>
<reference evidence="3" key="1">
    <citation type="submission" date="2023-07" db="EMBL/GenBank/DDBJ databases">
        <title>Defluviimonas sediminis sp. nov., isolated from mangrove sediment.</title>
        <authorList>
            <person name="Liu L."/>
            <person name="Li J."/>
            <person name="Huang Y."/>
            <person name="Pan J."/>
            <person name="Li M."/>
        </authorList>
    </citation>
    <scope>NUCLEOTIDE SEQUENCE [LARGE SCALE GENOMIC DNA]</scope>
    <source>
        <strain evidence="3">FT324</strain>
    </source>
</reference>
<accession>A0ABT2NIY5</accession>
<dbReference type="Gene3D" id="1.10.10.10">
    <property type="entry name" value="Winged helix-like DNA-binding domain superfamily/Winged helix DNA-binding domain"/>
    <property type="match status" value="1"/>
</dbReference>
<dbReference type="Proteomes" id="UP001205601">
    <property type="component" value="Unassembled WGS sequence"/>
</dbReference>
<feature type="domain" description="HTH marR-type" evidence="1">
    <location>
        <begin position="1"/>
        <end position="147"/>
    </location>
</feature>
<protein>
    <submittedName>
        <fullName evidence="2">MarR family winged helix-turn-helix transcriptional regulator</fullName>
    </submittedName>
</protein>
<dbReference type="PANTHER" id="PTHR33164:SF104">
    <property type="entry name" value="TRANSCRIPTIONAL REGULATORY PROTEIN"/>
    <property type="match status" value="1"/>
</dbReference>
<dbReference type="PRINTS" id="PR00598">
    <property type="entry name" value="HTHMARR"/>
</dbReference>
<dbReference type="SMART" id="SM00347">
    <property type="entry name" value="HTH_MARR"/>
    <property type="match status" value="1"/>
</dbReference>
<dbReference type="RefSeq" id="WP_261494308.1">
    <property type="nucleotide sequence ID" value="NZ_JAOCQF010000001.1"/>
</dbReference>
<dbReference type="InterPro" id="IPR039422">
    <property type="entry name" value="MarR/SlyA-like"/>
</dbReference>
<dbReference type="PROSITE" id="PS50995">
    <property type="entry name" value="HTH_MARR_2"/>
    <property type="match status" value="1"/>
</dbReference>